<evidence type="ECO:0000256" key="2">
    <source>
        <dbReference type="ARBA" id="ARBA00023002"/>
    </source>
</evidence>
<comment type="similarity">
    <text evidence="1">Belongs to the short-chain dehydrogenases/reductases (SDR) family.</text>
</comment>
<evidence type="ECO:0000256" key="1">
    <source>
        <dbReference type="ARBA" id="ARBA00006484"/>
    </source>
</evidence>
<comment type="caution">
    <text evidence="3">The sequence shown here is derived from an EMBL/GenBank/DDBJ whole genome shotgun (WGS) entry which is preliminary data.</text>
</comment>
<dbReference type="CDD" id="cd05233">
    <property type="entry name" value="SDR_c"/>
    <property type="match status" value="1"/>
</dbReference>
<keyword evidence="2" id="KW-0560">Oxidoreductase</keyword>
<dbReference type="AlphaFoldDB" id="A0A7I9WC11"/>
<evidence type="ECO:0008006" key="5">
    <source>
        <dbReference type="Google" id="ProtNLM"/>
    </source>
</evidence>
<gene>
    <name evidence="3" type="ORF">MAGR_67130</name>
</gene>
<dbReference type="InterPro" id="IPR036291">
    <property type="entry name" value="NAD(P)-bd_dom_sf"/>
</dbReference>
<dbReference type="Gene3D" id="3.40.50.720">
    <property type="entry name" value="NAD(P)-binding Rossmann-like Domain"/>
    <property type="match status" value="1"/>
</dbReference>
<evidence type="ECO:0000313" key="3">
    <source>
        <dbReference type="EMBL" id="GFG55272.1"/>
    </source>
</evidence>
<dbReference type="Pfam" id="PF00106">
    <property type="entry name" value="adh_short"/>
    <property type="match status" value="1"/>
</dbReference>
<dbReference type="SUPFAM" id="SSF51735">
    <property type="entry name" value="NAD(P)-binding Rossmann-fold domains"/>
    <property type="match status" value="1"/>
</dbReference>
<name>A0A7I9WC11_MYCAG</name>
<reference evidence="3 4" key="1">
    <citation type="journal article" date="2019" name="Emerg. Microbes Infect.">
        <title>Comprehensive subspecies identification of 175 nontuberculous mycobacteria species based on 7547 genomic profiles.</title>
        <authorList>
            <person name="Matsumoto Y."/>
            <person name="Kinjo T."/>
            <person name="Motooka D."/>
            <person name="Nabeya D."/>
            <person name="Jung N."/>
            <person name="Uechi K."/>
            <person name="Horii T."/>
            <person name="Iida T."/>
            <person name="Fujita J."/>
            <person name="Nakamura S."/>
        </authorList>
    </citation>
    <scope>NUCLEOTIDE SEQUENCE [LARGE SCALE GENOMIC DNA]</scope>
    <source>
        <strain evidence="3 4">JCM 6377</strain>
    </source>
</reference>
<dbReference type="GO" id="GO:0016491">
    <property type="term" value="F:oxidoreductase activity"/>
    <property type="evidence" value="ECO:0007669"/>
    <property type="project" value="UniProtKB-KW"/>
</dbReference>
<protein>
    <recommendedName>
        <fullName evidence="5">Short-chain dehydrogenase</fullName>
    </recommendedName>
</protein>
<sequence length="144" mass="14620">MPAALITGASSGIGRELARLFAADGVDVVVVSSERSVAALTALAEEVRSRHGVRVDTITMDLATPGAGRDLVGRVDALGVGIEYLVNNAGVGILGLTVQESDPAAVSRMVQLNVVTLTDLTLLYAARMVKAGHGAILNVGSVAG</sequence>
<organism evidence="3 4">
    <name type="scientific">Mycolicibacterium agri</name>
    <name type="common">Mycobacterium agri</name>
    <dbReference type="NCBI Taxonomy" id="36811"/>
    <lineage>
        <taxon>Bacteria</taxon>
        <taxon>Bacillati</taxon>
        <taxon>Actinomycetota</taxon>
        <taxon>Actinomycetes</taxon>
        <taxon>Mycobacteriales</taxon>
        <taxon>Mycobacteriaceae</taxon>
        <taxon>Mycolicibacterium</taxon>
    </lineage>
</organism>
<dbReference type="PANTHER" id="PTHR42901">
    <property type="entry name" value="ALCOHOL DEHYDROGENASE"/>
    <property type="match status" value="1"/>
</dbReference>
<accession>A0A7I9WC11</accession>
<dbReference type="PRINTS" id="PR00081">
    <property type="entry name" value="GDHRDH"/>
</dbReference>
<dbReference type="InterPro" id="IPR002347">
    <property type="entry name" value="SDR_fam"/>
</dbReference>
<dbReference type="Proteomes" id="UP000465302">
    <property type="component" value="Unassembled WGS sequence"/>
</dbReference>
<dbReference type="PANTHER" id="PTHR42901:SF1">
    <property type="entry name" value="ALCOHOL DEHYDROGENASE"/>
    <property type="match status" value="1"/>
</dbReference>
<dbReference type="EMBL" id="BLKS01000004">
    <property type="protein sequence ID" value="GFG55272.1"/>
    <property type="molecule type" value="Genomic_DNA"/>
</dbReference>
<evidence type="ECO:0000313" key="4">
    <source>
        <dbReference type="Proteomes" id="UP000465302"/>
    </source>
</evidence>
<proteinExistence type="inferred from homology"/>